<gene>
    <name evidence="1" type="ORF">H9815_05260</name>
</gene>
<dbReference type="AlphaFoldDB" id="A0A9D2ECP4"/>
<evidence type="ECO:0000313" key="1">
    <source>
        <dbReference type="EMBL" id="HIZ35164.1"/>
    </source>
</evidence>
<reference evidence="1" key="1">
    <citation type="journal article" date="2021" name="PeerJ">
        <title>Extensive microbial diversity within the chicken gut microbiome revealed by metagenomics and culture.</title>
        <authorList>
            <person name="Gilroy R."/>
            <person name="Ravi A."/>
            <person name="Getino M."/>
            <person name="Pursley I."/>
            <person name="Horton D.L."/>
            <person name="Alikhan N.F."/>
            <person name="Baker D."/>
            <person name="Gharbi K."/>
            <person name="Hall N."/>
            <person name="Watson M."/>
            <person name="Adriaenssens E.M."/>
            <person name="Foster-Nyarko E."/>
            <person name="Jarju S."/>
            <person name="Secka A."/>
            <person name="Antonio M."/>
            <person name="Oren A."/>
            <person name="Chaudhuri R.R."/>
            <person name="La Ragione R."/>
            <person name="Hildebrand F."/>
            <person name="Pallen M.J."/>
        </authorList>
    </citation>
    <scope>NUCLEOTIDE SEQUENCE</scope>
    <source>
        <strain evidence="1">ChiGjej4B4-7305</strain>
    </source>
</reference>
<dbReference type="Pfam" id="PF09438">
    <property type="entry name" value="DUF2017"/>
    <property type="match status" value="1"/>
</dbReference>
<proteinExistence type="predicted"/>
<name>A0A9D2ECP4_9MICO</name>
<organism evidence="1 2">
    <name type="scientific">Candidatus Ruania gallistercoris</name>
    <dbReference type="NCBI Taxonomy" id="2838746"/>
    <lineage>
        <taxon>Bacteria</taxon>
        <taxon>Bacillati</taxon>
        <taxon>Actinomycetota</taxon>
        <taxon>Actinomycetes</taxon>
        <taxon>Micrococcales</taxon>
        <taxon>Ruaniaceae</taxon>
        <taxon>Ruania</taxon>
    </lineage>
</organism>
<reference evidence="1" key="2">
    <citation type="submission" date="2021-04" db="EMBL/GenBank/DDBJ databases">
        <authorList>
            <person name="Gilroy R."/>
        </authorList>
    </citation>
    <scope>NUCLEOTIDE SEQUENCE</scope>
    <source>
        <strain evidence="1">ChiGjej4B4-7305</strain>
    </source>
</reference>
<dbReference type="Proteomes" id="UP000824037">
    <property type="component" value="Unassembled WGS sequence"/>
</dbReference>
<evidence type="ECO:0000313" key="2">
    <source>
        <dbReference type="Proteomes" id="UP000824037"/>
    </source>
</evidence>
<dbReference type="InterPro" id="IPR018561">
    <property type="entry name" value="AosR"/>
</dbReference>
<comment type="caution">
    <text evidence="1">The sequence shown here is derived from an EMBL/GenBank/DDBJ whole genome shotgun (WGS) entry which is preliminary data.</text>
</comment>
<sequence>MRAFRPRRGVYVAELEGDEATILARVVADTSMLLGVPLRPGADPDASTDPLAELSWSTEGLDSPTDPALARLLPDASRTDDELTHEFRRLTESELRAGKVARLRMVWDALRASGREIRVPAERALDFAAALTDVRLVIAERLGIRTEADAEEITDRVARGNRDDEDEVQLALGMVYSALSWLQESLLQVMLPTLEE</sequence>
<accession>A0A9D2ECP4</accession>
<protein>
    <submittedName>
        <fullName evidence="1">DUF2017 domain-containing protein</fullName>
    </submittedName>
</protein>
<dbReference type="EMBL" id="DXBY01000082">
    <property type="protein sequence ID" value="HIZ35164.1"/>
    <property type="molecule type" value="Genomic_DNA"/>
</dbReference>